<reference evidence="3 5" key="1">
    <citation type="submission" date="2020-06" db="EMBL/GenBank/DDBJ databases">
        <title>Anoxygenic phototrophic Chloroflexota member uses a Type I reaction center.</title>
        <authorList>
            <person name="Tsuji J.M."/>
            <person name="Shaw N.A."/>
            <person name="Nagashima S."/>
            <person name="Venkiteswaran J."/>
            <person name="Schiff S.L."/>
            <person name="Hanada S."/>
            <person name="Tank M."/>
            <person name="Neufeld J.D."/>
        </authorList>
    </citation>
    <scope>NUCLEOTIDE SEQUENCE [LARGE SCALE GENOMIC DNA]</scope>
    <source>
        <strain evidence="3">L227-S17</strain>
    </source>
</reference>
<keyword evidence="6" id="KW-1185">Reference proteome</keyword>
<dbReference type="RefSeq" id="WP_341472098.1">
    <property type="nucleotide sequence ID" value="NZ_CP128401.1"/>
</dbReference>
<feature type="region of interest" description="Disordered" evidence="1">
    <location>
        <begin position="1"/>
        <end position="21"/>
    </location>
</feature>
<gene>
    <name evidence="3" type="ORF">HXX08_13020</name>
    <name evidence="4" type="ORF">OZ401_004741</name>
</gene>
<reference evidence="4" key="2">
    <citation type="journal article" date="2024" name="Nature">
        <title>Anoxygenic phototroph of the Chloroflexota uses a type I reaction centre.</title>
        <authorList>
            <person name="Tsuji J.M."/>
            <person name="Shaw N.A."/>
            <person name="Nagashima S."/>
            <person name="Venkiteswaran J.J."/>
            <person name="Schiff S.L."/>
            <person name="Watanabe T."/>
            <person name="Fukui M."/>
            <person name="Hanada S."/>
            <person name="Tank M."/>
            <person name="Neufeld J.D."/>
        </authorList>
    </citation>
    <scope>NUCLEOTIDE SEQUENCE</scope>
    <source>
        <strain evidence="4">L227-S17</strain>
        <plasmid evidence="4 6">unnamed1</plasmid>
    </source>
</reference>
<proteinExistence type="predicted"/>
<evidence type="ECO:0000313" key="5">
    <source>
        <dbReference type="Proteomes" id="UP000521676"/>
    </source>
</evidence>
<dbReference type="Proteomes" id="UP000521676">
    <property type="component" value="Unassembled WGS sequence"/>
</dbReference>
<protein>
    <submittedName>
        <fullName evidence="3">Uncharacterized protein</fullName>
    </submittedName>
</protein>
<accession>A0A8T7M401</accession>
<dbReference type="EMBL" id="JACATZ010000001">
    <property type="protein sequence ID" value="NWJ46793.1"/>
    <property type="molecule type" value="Genomic_DNA"/>
</dbReference>
<keyword evidence="2" id="KW-0812">Transmembrane</keyword>
<dbReference type="Proteomes" id="UP001431572">
    <property type="component" value="Plasmid unnamed1"/>
</dbReference>
<dbReference type="EMBL" id="CP128401">
    <property type="protein sequence ID" value="WJW70222.1"/>
    <property type="molecule type" value="Genomic_DNA"/>
</dbReference>
<evidence type="ECO:0000256" key="1">
    <source>
        <dbReference type="SAM" id="MobiDB-lite"/>
    </source>
</evidence>
<keyword evidence="2" id="KW-1133">Transmembrane helix</keyword>
<sequence length="257" mass="28192">MPNESNSQPDSTENGSKQQPPRSFFEWLSKLGPLMTFSLLLLIVVAMLAIVIITNTMGGSFKLWLVEINGPKVTSAPNTSLSIPTTTSLKSNCDYEGSNDVETISKVINAESEAAMTDNKDTAEPILNKIFKASSTNPVILDGGKSDTDKWSIPKDRYIGLFEAFHNITTFHYQIEPAPSTKLKGQMVVGDIAQFTSGSIFCYTTASNPNETCENNHSRKNGQIGSTGSEHWTLERNATGCWFITSFVYNASKIPFQ</sequence>
<dbReference type="AlphaFoldDB" id="A0A8T7M401"/>
<evidence type="ECO:0000313" key="4">
    <source>
        <dbReference type="EMBL" id="WJW70222.1"/>
    </source>
</evidence>
<keyword evidence="2" id="KW-0472">Membrane</keyword>
<evidence type="ECO:0000313" key="3">
    <source>
        <dbReference type="EMBL" id="NWJ46793.1"/>
    </source>
</evidence>
<name>A0A8T7M401_9CHLR</name>
<feature type="transmembrane region" description="Helical" evidence="2">
    <location>
        <begin position="31"/>
        <end position="53"/>
    </location>
</feature>
<evidence type="ECO:0000313" key="6">
    <source>
        <dbReference type="Proteomes" id="UP001431572"/>
    </source>
</evidence>
<evidence type="ECO:0000256" key="2">
    <source>
        <dbReference type="SAM" id="Phobius"/>
    </source>
</evidence>
<keyword evidence="4" id="KW-0614">Plasmid</keyword>
<geneLocation type="plasmid" evidence="4 6">
    <name>unnamed1</name>
</geneLocation>
<organism evidence="3 5">
    <name type="scientific">Candidatus Chlorohelix allophototropha</name>
    <dbReference type="NCBI Taxonomy" id="3003348"/>
    <lineage>
        <taxon>Bacteria</taxon>
        <taxon>Bacillati</taxon>
        <taxon>Chloroflexota</taxon>
        <taxon>Chloroflexia</taxon>
        <taxon>Candidatus Chloroheliales</taxon>
        <taxon>Candidatus Chloroheliaceae</taxon>
        <taxon>Candidatus Chlorohelix</taxon>
    </lineage>
</organism>